<dbReference type="InterPro" id="IPR045179">
    <property type="entry name" value="YgfZ/GcvT"/>
</dbReference>
<dbReference type="NCBIfam" id="TIGR03317">
    <property type="entry name" value="ygfZ_signature"/>
    <property type="match status" value="1"/>
</dbReference>
<gene>
    <name evidence="2" type="primary">ygfZ</name>
    <name evidence="2" type="ORF">WAE96_03600</name>
</gene>
<name>A0ABU8EP97_9GAMM</name>
<dbReference type="Gene3D" id="2.40.30.160">
    <property type="match status" value="1"/>
</dbReference>
<protein>
    <submittedName>
        <fullName evidence="2">tRNA-modifying protein YgfZ</fullName>
    </submittedName>
</protein>
<dbReference type="SUPFAM" id="SSF101790">
    <property type="entry name" value="Aminomethyltransferase beta-barrel domain"/>
    <property type="match status" value="1"/>
</dbReference>
<evidence type="ECO:0000313" key="3">
    <source>
        <dbReference type="Proteomes" id="UP001382455"/>
    </source>
</evidence>
<evidence type="ECO:0000313" key="2">
    <source>
        <dbReference type="EMBL" id="MEI4548795.1"/>
    </source>
</evidence>
<dbReference type="InterPro" id="IPR029043">
    <property type="entry name" value="GcvT/YgfZ_C"/>
</dbReference>
<keyword evidence="3" id="KW-1185">Reference proteome</keyword>
<comment type="caution">
    <text evidence="2">The sequence shown here is derived from an EMBL/GenBank/DDBJ whole genome shotgun (WGS) entry which is preliminary data.</text>
</comment>
<dbReference type="RefSeq" id="WP_336434629.1">
    <property type="nucleotide sequence ID" value="NZ_JBAWKS010000001.1"/>
</dbReference>
<dbReference type="PANTHER" id="PTHR22602:SF0">
    <property type="entry name" value="TRANSFERASE CAF17, MITOCHONDRIAL-RELATED"/>
    <property type="match status" value="1"/>
</dbReference>
<organism evidence="2 3">
    <name type="scientific">Pseudoalteromonas spongiae</name>
    <dbReference type="NCBI Taxonomy" id="298657"/>
    <lineage>
        <taxon>Bacteria</taxon>
        <taxon>Pseudomonadati</taxon>
        <taxon>Pseudomonadota</taxon>
        <taxon>Gammaproteobacteria</taxon>
        <taxon>Alteromonadales</taxon>
        <taxon>Pseudoalteromonadaceae</taxon>
        <taxon>Pseudoalteromonas</taxon>
    </lineage>
</organism>
<evidence type="ECO:0000259" key="1">
    <source>
        <dbReference type="Pfam" id="PF21130"/>
    </source>
</evidence>
<feature type="domain" description="tRNA-modifying protein YgfZ-like beta-barrel" evidence="1">
    <location>
        <begin position="219"/>
        <end position="283"/>
    </location>
</feature>
<dbReference type="NCBIfam" id="NF007110">
    <property type="entry name" value="PRK09559.1"/>
    <property type="match status" value="1"/>
</dbReference>
<dbReference type="PANTHER" id="PTHR22602">
    <property type="entry name" value="TRANSFERASE CAF17, MITOCHONDRIAL-RELATED"/>
    <property type="match status" value="1"/>
</dbReference>
<dbReference type="Pfam" id="PF21130">
    <property type="entry name" value="YgfZ_barrel"/>
    <property type="match status" value="1"/>
</dbReference>
<proteinExistence type="predicted"/>
<dbReference type="SUPFAM" id="SSF103025">
    <property type="entry name" value="Folate-binding domain"/>
    <property type="match status" value="1"/>
</dbReference>
<dbReference type="Proteomes" id="UP001382455">
    <property type="component" value="Unassembled WGS sequence"/>
</dbReference>
<dbReference type="EMBL" id="JBAWKS010000001">
    <property type="protein sequence ID" value="MEI4548795.1"/>
    <property type="molecule type" value="Genomic_DNA"/>
</dbReference>
<dbReference type="InterPro" id="IPR048451">
    <property type="entry name" value="YgfZ_barrel"/>
</dbReference>
<accession>A0ABU8EP97</accession>
<reference evidence="2 3" key="1">
    <citation type="submission" date="2023-12" db="EMBL/GenBank/DDBJ databases">
        <title>Friends and Foes: Symbiotic and Algicidal bacterial influence on Karenia brevis blooms.</title>
        <authorList>
            <person name="Fei C."/>
            <person name="Mohamed A.R."/>
            <person name="Booker A."/>
            <person name="Arshad M."/>
            <person name="Klass S."/>
            <person name="Ahn S."/>
            <person name="Gilbert P.M."/>
            <person name="Heil C.A."/>
            <person name="Martinez J.M."/>
            <person name="Amin S.A."/>
        </authorList>
    </citation>
    <scope>NUCLEOTIDE SEQUENCE [LARGE SCALE GENOMIC DNA]</scope>
    <source>
        <strain evidence="2 3">CE15</strain>
    </source>
</reference>
<dbReference type="Gene3D" id="3.30.70.1400">
    <property type="entry name" value="Aminomethyltransferase beta-barrel domains"/>
    <property type="match status" value="1"/>
</dbReference>
<dbReference type="Gene3D" id="3.30.70.1630">
    <property type="match status" value="1"/>
</dbReference>
<sequence>MIVASRISEKIIQISGQDRKSYLHGQVTQDLNLLDDTTFLWSGHCNAKGKLWSVHKLIAANDAYLMLASNIEAEQSFSELKKYGVFSKVEFALSEQLISLGVTAQTTSEIESALAISFTSHNLVQFELGYALKLAEGLVQLVIKKEKQAELEGKITLTNNENAWLAANIKVGLPRLNAETLDEFVPQMVNLQAIGGISFNKGCYTGQETVARMKYLGKNKRAMYSLFAAEQHIETASDVEVQLGENWRRAGKVINTAVTDEGTYIQAVLPNDTSEQAQLRVKDLEESRLSVSALPYTLED</sequence>
<dbReference type="InterPro" id="IPR017703">
    <property type="entry name" value="YgfZ/GCV_T_CS"/>
</dbReference>